<organism evidence="3 4">
    <name type="scientific">Staphylococcus debuckii</name>
    <dbReference type="NCBI Taxonomy" id="2044912"/>
    <lineage>
        <taxon>Bacteria</taxon>
        <taxon>Bacillati</taxon>
        <taxon>Bacillota</taxon>
        <taxon>Bacilli</taxon>
        <taxon>Bacillales</taxon>
        <taxon>Staphylococcaceae</taxon>
        <taxon>Staphylococcus</taxon>
    </lineage>
</organism>
<dbReference type="InterPro" id="IPR002347">
    <property type="entry name" value="SDR_fam"/>
</dbReference>
<evidence type="ECO:0000256" key="1">
    <source>
        <dbReference type="ARBA" id="ARBA00006484"/>
    </source>
</evidence>
<reference evidence="3 4" key="1">
    <citation type="submission" date="2024-04" db="EMBL/GenBank/DDBJ databases">
        <title>Staphylococcus debuckii a clinical isolate.</title>
        <authorList>
            <person name="Magnan C."/>
            <person name="Plumet L."/>
            <person name="Morsli M."/>
            <person name="Molle V."/>
            <person name="Lavigne J.-P."/>
        </authorList>
    </citation>
    <scope>NUCLEOTIDE SEQUENCE [LARGE SCALE GENOMIC DNA]</scope>
    <source>
        <strain evidence="3 4">NSD001</strain>
    </source>
</reference>
<dbReference type="RefSeq" id="WP_341611384.1">
    <property type="nucleotide sequence ID" value="NZ_JBBWSC010000002.1"/>
</dbReference>
<gene>
    <name evidence="3" type="ORF">AADA34_03120</name>
</gene>
<name>A0ABU9EW44_9STAP</name>
<dbReference type="SUPFAM" id="SSF51735">
    <property type="entry name" value="NAD(P)-binding Rossmann-fold domains"/>
    <property type="match status" value="1"/>
</dbReference>
<accession>A0ABU9EW44</accession>
<evidence type="ECO:0000313" key="3">
    <source>
        <dbReference type="EMBL" id="MEL0537716.1"/>
    </source>
</evidence>
<dbReference type="CDD" id="cd05233">
    <property type="entry name" value="SDR_c"/>
    <property type="match status" value="1"/>
</dbReference>
<dbReference type="PANTHER" id="PTHR42879">
    <property type="entry name" value="3-OXOACYL-(ACYL-CARRIER-PROTEIN) REDUCTASE"/>
    <property type="match status" value="1"/>
</dbReference>
<dbReference type="PRINTS" id="PR00080">
    <property type="entry name" value="SDRFAMILY"/>
</dbReference>
<comment type="similarity">
    <text evidence="1 2">Belongs to the short-chain dehydrogenases/reductases (SDR) family.</text>
</comment>
<dbReference type="Proteomes" id="UP001380601">
    <property type="component" value="Unassembled WGS sequence"/>
</dbReference>
<dbReference type="NCBIfam" id="NF047420">
    <property type="entry name" value="EF_P_mod_YmfI"/>
    <property type="match status" value="1"/>
</dbReference>
<evidence type="ECO:0000256" key="2">
    <source>
        <dbReference type="RuleBase" id="RU000363"/>
    </source>
</evidence>
<sequence length="235" mass="25969">MKALVIGGSGSIGTAIVEHLLADNYEVIVHYHRSDLKLLQQKYQNQNVSFVQCDLASSTEDIMQSFEFIQNLDILIYAAGQSVYGMLQDMDDALIDQCYRINVKSLMQISRGMINQLRKSDHGRIIVISSIWGETGASMEVVYSAMKAAQIGFVKALSQELALTNVTVNAVAPGFVSGNMADEWSETERAAIIDDLPQQRMVTPEEVAFSCAYLYHPMAQSVTGTVQKVNGGWYI</sequence>
<comment type="caution">
    <text evidence="3">The sequence shown here is derived from an EMBL/GenBank/DDBJ whole genome shotgun (WGS) entry which is preliminary data.</text>
</comment>
<keyword evidence="4" id="KW-1185">Reference proteome</keyword>
<dbReference type="PRINTS" id="PR00081">
    <property type="entry name" value="GDHRDH"/>
</dbReference>
<protein>
    <submittedName>
        <fullName evidence="3">SDR family NAD(P)-dependent oxidoreductase</fullName>
    </submittedName>
</protein>
<dbReference type="Pfam" id="PF00106">
    <property type="entry name" value="adh_short"/>
    <property type="match status" value="1"/>
</dbReference>
<proteinExistence type="inferred from homology"/>
<dbReference type="InterPro" id="IPR036291">
    <property type="entry name" value="NAD(P)-bd_dom_sf"/>
</dbReference>
<dbReference type="EMBL" id="JBBWSC010000002">
    <property type="protein sequence ID" value="MEL0537716.1"/>
    <property type="molecule type" value="Genomic_DNA"/>
</dbReference>
<dbReference type="PANTHER" id="PTHR42879:SF2">
    <property type="entry name" value="3-OXOACYL-[ACYL-CARRIER-PROTEIN] REDUCTASE FABG"/>
    <property type="match status" value="1"/>
</dbReference>
<dbReference type="InterPro" id="IPR050259">
    <property type="entry name" value="SDR"/>
</dbReference>
<evidence type="ECO:0000313" key="4">
    <source>
        <dbReference type="Proteomes" id="UP001380601"/>
    </source>
</evidence>
<dbReference type="Gene3D" id="3.40.50.720">
    <property type="entry name" value="NAD(P)-binding Rossmann-like Domain"/>
    <property type="match status" value="1"/>
</dbReference>